<accession>H8XQ46</accession>
<name>H8XQ46_FLAIG</name>
<keyword evidence="2" id="KW-1185">Reference proteome</keyword>
<dbReference type="EMBL" id="HE774682">
    <property type="protein sequence ID" value="CCG52340.1"/>
    <property type="molecule type" value="Genomic_DNA"/>
</dbReference>
<dbReference type="eggNOG" id="ENOG5033B7J">
    <property type="taxonomic scope" value="Bacteria"/>
</dbReference>
<evidence type="ECO:0000313" key="1">
    <source>
        <dbReference type="EMBL" id="CCG52340.1"/>
    </source>
</evidence>
<gene>
    <name evidence="1" type="ordered locus">KQS_01740</name>
</gene>
<reference evidence="1 2" key="1">
    <citation type="journal article" date="2012" name="J. Bacteriol.">
        <title>Complete Genome Sequence of Flavobacterium indicum GPSTA100-9T, Isolated from Warm Spring Water.</title>
        <authorList>
            <person name="Barbier P."/>
            <person name="Houel A."/>
            <person name="Loux V."/>
            <person name="Poulain J."/>
            <person name="Bernardet J.F."/>
            <person name="Touchon M."/>
            <person name="Duchaud E."/>
        </authorList>
    </citation>
    <scope>NUCLEOTIDE SEQUENCE [LARGE SCALE GENOMIC DNA]</scope>
    <source>
        <strain evidence="2">DSM 17447 / CIP 109464 / GPTSA100-9</strain>
    </source>
</reference>
<sequence>MSSVWQGGNNTTKIDGVRHSVAGTGMKGLGDGFVNKTVGTMFFGTISGGATAAVSGGNFWQGAVTGLVVSGLNHGLHETTPDEITEENIRDRFNSDLSPDGKPEFTQEGINKVIKSVRGLSGAKRSNNPNLKFKFDPDLPYAGLTDSEVQIRLNPNEIKSNAHMAVLLFHEMRHAWQWYSGLIGHWDKKYGIGSRENLMERDAYWFQIKVGGGSYYDGYYRYEFHKSLTSFTNGNPTPKNISKTWHGN</sequence>
<dbReference type="Proteomes" id="UP000007599">
    <property type="component" value="Chromosome I"/>
</dbReference>
<dbReference type="STRING" id="1094466.KQS_01740"/>
<protein>
    <submittedName>
        <fullName evidence="1">Uncharacterized protein</fullName>
    </submittedName>
</protein>
<dbReference type="HOGENOM" id="CLU_1021813_0_0_10"/>
<reference evidence="2" key="2">
    <citation type="submission" date="2012-03" db="EMBL/GenBank/DDBJ databases">
        <title>Complete genome sequence of Flavobacterium indicum GPTSA100-9T, isolated from warm spring water.</title>
        <authorList>
            <person name="Barbier P."/>
            <person name="Houel A."/>
            <person name="Loux V."/>
            <person name="Poulain J."/>
            <person name="Bernardet J.-F."/>
            <person name="Touchon M."/>
            <person name="Duchaud E."/>
        </authorList>
    </citation>
    <scope>NUCLEOTIDE SEQUENCE [LARGE SCALE GENOMIC DNA]</scope>
    <source>
        <strain evidence="2">DSM 17447 / CIP 109464 / GPTSA100-9</strain>
    </source>
</reference>
<dbReference type="AlphaFoldDB" id="H8XQ46"/>
<evidence type="ECO:0000313" key="2">
    <source>
        <dbReference type="Proteomes" id="UP000007599"/>
    </source>
</evidence>
<dbReference type="PATRIC" id="fig|1094466.5.peg.342"/>
<proteinExistence type="predicted"/>
<organism evidence="1 2">
    <name type="scientific">Flavobacterium indicum (strain DSM 17447 / CIP 109464 / GPTSA100-9)</name>
    <dbReference type="NCBI Taxonomy" id="1094466"/>
    <lineage>
        <taxon>Bacteria</taxon>
        <taxon>Pseudomonadati</taxon>
        <taxon>Bacteroidota</taxon>
        <taxon>Flavobacteriia</taxon>
        <taxon>Flavobacteriales</taxon>
        <taxon>Flavobacteriaceae</taxon>
        <taxon>Flavobacterium</taxon>
    </lineage>
</organism>
<dbReference type="KEGG" id="fin:KQS_01740"/>